<name>A0A8J3T3E6_9ACTN</name>
<dbReference type="EMBL" id="BOOK01000038">
    <property type="protein sequence ID" value="GII03330.1"/>
    <property type="molecule type" value="Genomic_DNA"/>
</dbReference>
<feature type="domain" description="GAF" evidence="1">
    <location>
        <begin position="25"/>
        <end position="162"/>
    </location>
</feature>
<proteinExistence type="predicted"/>
<evidence type="ECO:0000259" key="1">
    <source>
        <dbReference type="Pfam" id="PF13185"/>
    </source>
</evidence>
<accession>A0A8J3T3E6</accession>
<sequence>MDIRGQGARRIFVELADTLVEGFDLGAFLDILARRCAGLPGVVSCGLLLAGLGGAPAAVGASGEPARVLGRRQLRDREGPGMDCLRSGRPVSCSDLERAAVWWPAFAPAAREAGFAAVHTVPMRLRADVIGAVSLFRRVPGPLAAETLESARAMADVAAVGLVHERIVREKKLLAERLRAQLDGRAPAGGADRPPF</sequence>
<dbReference type="Pfam" id="PF13185">
    <property type="entry name" value="GAF_2"/>
    <property type="match status" value="1"/>
</dbReference>
<dbReference type="InterPro" id="IPR029016">
    <property type="entry name" value="GAF-like_dom_sf"/>
</dbReference>
<evidence type="ECO:0000313" key="2">
    <source>
        <dbReference type="EMBL" id="GII03330.1"/>
    </source>
</evidence>
<dbReference type="Proteomes" id="UP000634476">
    <property type="component" value="Unassembled WGS sequence"/>
</dbReference>
<organism evidence="2 3">
    <name type="scientific">Planobispora takensis</name>
    <dbReference type="NCBI Taxonomy" id="1367882"/>
    <lineage>
        <taxon>Bacteria</taxon>
        <taxon>Bacillati</taxon>
        <taxon>Actinomycetota</taxon>
        <taxon>Actinomycetes</taxon>
        <taxon>Streptosporangiales</taxon>
        <taxon>Streptosporangiaceae</taxon>
        <taxon>Planobispora</taxon>
    </lineage>
</organism>
<gene>
    <name evidence="2" type="ORF">Pta02_53380</name>
</gene>
<protein>
    <recommendedName>
        <fullName evidence="1">GAF domain-containing protein</fullName>
    </recommendedName>
</protein>
<dbReference type="RefSeq" id="WP_203877617.1">
    <property type="nucleotide sequence ID" value="NZ_BOOK01000038.1"/>
</dbReference>
<evidence type="ECO:0000313" key="3">
    <source>
        <dbReference type="Proteomes" id="UP000634476"/>
    </source>
</evidence>
<dbReference type="InterPro" id="IPR003018">
    <property type="entry name" value="GAF"/>
</dbReference>
<dbReference type="Gene3D" id="3.30.450.40">
    <property type="match status" value="1"/>
</dbReference>
<dbReference type="AlphaFoldDB" id="A0A8J3T3E6"/>
<keyword evidence="3" id="KW-1185">Reference proteome</keyword>
<dbReference type="SUPFAM" id="SSF55781">
    <property type="entry name" value="GAF domain-like"/>
    <property type="match status" value="1"/>
</dbReference>
<reference evidence="2" key="1">
    <citation type="submission" date="2021-01" db="EMBL/GenBank/DDBJ databases">
        <title>Whole genome shotgun sequence of Planobispora takensis NBRC 109077.</title>
        <authorList>
            <person name="Komaki H."/>
            <person name="Tamura T."/>
        </authorList>
    </citation>
    <scope>NUCLEOTIDE SEQUENCE</scope>
    <source>
        <strain evidence="2">NBRC 109077</strain>
    </source>
</reference>
<comment type="caution">
    <text evidence="2">The sequence shown here is derived from an EMBL/GenBank/DDBJ whole genome shotgun (WGS) entry which is preliminary data.</text>
</comment>